<dbReference type="CDD" id="cd09009">
    <property type="entry name" value="PNP-EcPNPII_like"/>
    <property type="match status" value="1"/>
</dbReference>
<dbReference type="PANTHER" id="PTHR11904:SF9">
    <property type="entry name" value="PURINE NUCLEOSIDE PHOSPHORYLASE-RELATED"/>
    <property type="match status" value="1"/>
</dbReference>
<dbReference type="GO" id="GO:0004731">
    <property type="term" value="F:purine-nucleoside phosphorylase activity"/>
    <property type="evidence" value="ECO:0007669"/>
    <property type="project" value="UniProtKB-EC"/>
</dbReference>
<protein>
    <recommendedName>
        <fullName evidence="5">Purine nucleoside phosphorylase</fullName>
        <ecNumber evidence="5">2.4.2.1</ecNumber>
    </recommendedName>
    <alternativeName>
        <fullName evidence="5">Inosine-guanosine phosphorylase</fullName>
    </alternativeName>
</protein>
<keyword evidence="4 5" id="KW-0808">Transferase</keyword>
<dbReference type="GO" id="GO:0005737">
    <property type="term" value="C:cytoplasm"/>
    <property type="evidence" value="ECO:0007669"/>
    <property type="project" value="TreeGrafter"/>
</dbReference>
<proteinExistence type="inferred from homology"/>
<dbReference type="Pfam" id="PF01048">
    <property type="entry name" value="PNP_UDP_1"/>
    <property type="match status" value="1"/>
</dbReference>
<evidence type="ECO:0000256" key="3">
    <source>
        <dbReference type="ARBA" id="ARBA00022676"/>
    </source>
</evidence>
<dbReference type="EMBL" id="VORB01000009">
    <property type="protein sequence ID" value="TXC76991.1"/>
    <property type="molecule type" value="Genomic_DNA"/>
</dbReference>
<dbReference type="Gene3D" id="3.40.50.1580">
    <property type="entry name" value="Nucleoside phosphorylase domain"/>
    <property type="match status" value="1"/>
</dbReference>
<dbReference type="AlphaFoldDB" id="A0A5C6UXM1"/>
<evidence type="ECO:0000313" key="7">
    <source>
        <dbReference type="EMBL" id="TXC76991.1"/>
    </source>
</evidence>
<organism evidence="7 8">
    <name type="scientific">Luteibaculum oceani</name>
    <dbReference type="NCBI Taxonomy" id="1294296"/>
    <lineage>
        <taxon>Bacteria</taxon>
        <taxon>Pseudomonadati</taxon>
        <taxon>Bacteroidota</taxon>
        <taxon>Flavobacteriia</taxon>
        <taxon>Flavobacteriales</taxon>
        <taxon>Luteibaculaceae</taxon>
        <taxon>Luteibaculum</taxon>
    </lineage>
</organism>
<evidence type="ECO:0000256" key="5">
    <source>
        <dbReference type="PIRNR" id="PIRNR000477"/>
    </source>
</evidence>
<dbReference type="InterPro" id="IPR011268">
    <property type="entry name" value="Purine_phosphorylase"/>
</dbReference>
<evidence type="ECO:0000313" key="8">
    <source>
        <dbReference type="Proteomes" id="UP000321168"/>
    </source>
</evidence>
<gene>
    <name evidence="7" type="ORF">FRX97_10290</name>
</gene>
<name>A0A5C6UXM1_9FLAO</name>
<dbReference type="Proteomes" id="UP000321168">
    <property type="component" value="Unassembled WGS sequence"/>
</dbReference>
<evidence type="ECO:0000259" key="6">
    <source>
        <dbReference type="Pfam" id="PF01048"/>
    </source>
</evidence>
<dbReference type="NCBIfam" id="TIGR01697">
    <property type="entry name" value="PNPH-PUNA-XAPA"/>
    <property type="match status" value="1"/>
</dbReference>
<evidence type="ECO:0000256" key="1">
    <source>
        <dbReference type="ARBA" id="ARBA00005058"/>
    </source>
</evidence>
<dbReference type="RefSeq" id="WP_147015129.1">
    <property type="nucleotide sequence ID" value="NZ_VORB01000009.1"/>
</dbReference>
<accession>A0A5C6UXM1</accession>
<evidence type="ECO:0000256" key="4">
    <source>
        <dbReference type="ARBA" id="ARBA00022679"/>
    </source>
</evidence>
<evidence type="ECO:0000256" key="2">
    <source>
        <dbReference type="ARBA" id="ARBA00006751"/>
    </source>
</evidence>
<reference evidence="7 8" key="1">
    <citation type="submission" date="2019-08" db="EMBL/GenBank/DDBJ databases">
        <title>Genome of Luteibaculum oceani JCM 18817.</title>
        <authorList>
            <person name="Bowman J.P."/>
        </authorList>
    </citation>
    <scope>NUCLEOTIDE SEQUENCE [LARGE SCALE GENOMIC DNA]</scope>
    <source>
        <strain evidence="7 8">JCM 18817</strain>
    </source>
</reference>
<keyword evidence="3 5" id="KW-0328">Glycosyltransferase</keyword>
<comment type="function">
    <text evidence="5">The purine nucleoside phosphorylases catalyze the phosphorolytic breakdown of the N-glycosidic bond in the beta-(deoxy)ribonucleoside molecules, with the formation of the corresponding free purine bases and pentose-1-phosphate.</text>
</comment>
<dbReference type="SUPFAM" id="SSF53167">
    <property type="entry name" value="Purine and uridine phosphorylases"/>
    <property type="match status" value="1"/>
</dbReference>
<dbReference type="UniPathway" id="UPA00606"/>
<dbReference type="PIRSF" id="PIRSF000477">
    <property type="entry name" value="PurNPase"/>
    <property type="match status" value="1"/>
</dbReference>
<dbReference type="GO" id="GO:0009116">
    <property type="term" value="P:nucleoside metabolic process"/>
    <property type="evidence" value="ECO:0007669"/>
    <property type="project" value="InterPro"/>
</dbReference>
<dbReference type="InterPro" id="IPR000845">
    <property type="entry name" value="Nucleoside_phosphorylase_d"/>
</dbReference>
<comment type="caution">
    <text evidence="7">The sequence shown here is derived from an EMBL/GenBank/DDBJ whole genome shotgun (WGS) entry which is preliminary data.</text>
</comment>
<sequence>MNVLEKINEAVSFLEGKQVPKVGVGIILGTGLGNLLEHVEIINEISYSDIPHFPVSTVEFHKGKLIHAKHNGKEMLIMNGRFHYYEGYSMEEVVFPVRVMRKLGVTKLLISNAAGAVNLDFSKGNLMVIDDHINLQSGNPLRGENFEEIGPRFPDMSQPYSRNLQEKIHQIAVREGVSDLVKTGVYVAVDGPNLETRAEYRYLGRIGADAVGMSTVPEVIAANHAGMEVAAVSVLTDECDPDNLAAVDIADIIAVAGKAEKVLSKLFLGLIEEL</sequence>
<dbReference type="PANTHER" id="PTHR11904">
    <property type="entry name" value="METHYLTHIOADENOSINE/PURINE NUCLEOSIDE PHOSPHORYLASE"/>
    <property type="match status" value="1"/>
</dbReference>
<comment type="pathway">
    <text evidence="1 5">Purine metabolism; purine nucleoside salvage.</text>
</comment>
<comment type="similarity">
    <text evidence="2 5">Belongs to the PNP/MTAP phosphorylase family.</text>
</comment>
<dbReference type="OrthoDB" id="1523230at2"/>
<feature type="domain" description="Nucleoside phosphorylase" evidence="6">
    <location>
        <begin position="24"/>
        <end position="271"/>
    </location>
</feature>
<dbReference type="NCBIfam" id="NF006054">
    <property type="entry name" value="PRK08202.1"/>
    <property type="match status" value="1"/>
</dbReference>
<dbReference type="InterPro" id="IPR035994">
    <property type="entry name" value="Nucleoside_phosphorylase_sf"/>
</dbReference>
<keyword evidence="8" id="KW-1185">Reference proteome</keyword>
<dbReference type="EC" id="2.4.2.1" evidence="5"/>